<dbReference type="EC" id="2.3.1.118" evidence="3"/>
<dbReference type="PANTHER" id="PTHR11786:SF0">
    <property type="entry name" value="ARYLAMINE N-ACETYLTRANSFERASE 4-RELATED"/>
    <property type="match status" value="1"/>
</dbReference>
<keyword evidence="3" id="KW-0808">Transferase</keyword>
<dbReference type="EMBL" id="JAUSVS010000001">
    <property type="protein sequence ID" value="MDQ0462556.1"/>
    <property type="molecule type" value="Genomic_DNA"/>
</dbReference>
<proteinExistence type="inferred from homology"/>
<keyword evidence="3" id="KW-0012">Acyltransferase</keyword>
<protein>
    <submittedName>
        <fullName evidence="3">N-hydroxyarylamine O-acetyltransferase</fullName>
        <ecNumber evidence="3">2.3.1.118</ecNumber>
    </submittedName>
</protein>
<gene>
    <name evidence="3" type="ORF">QO010_000304</name>
</gene>
<dbReference type="InterPro" id="IPR001447">
    <property type="entry name" value="Arylamine_N-AcTrfase"/>
</dbReference>
<dbReference type="Gene3D" id="2.40.128.150">
    <property type="entry name" value="Cysteine proteinases"/>
    <property type="match status" value="1"/>
</dbReference>
<reference evidence="3 4" key="1">
    <citation type="submission" date="2023-07" db="EMBL/GenBank/DDBJ databases">
        <title>Genomic Encyclopedia of Type Strains, Phase IV (KMG-IV): sequencing the most valuable type-strain genomes for metagenomic binning, comparative biology and taxonomic classification.</title>
        <authorList>
            <person name="Goeker M."/>
        </authorList>
    </citation>
    <scope>NUCLEOTIDE SEQUENCE [LARGE SCALE GENOMIC DNA]</scope>
    <source>
        <strain evidence="3 4">DSM 18695</strain>
    </source>
</reference>
<dbReference type="PANTHER" id="PTHR11786">
    <property type="entry name" value="N-HYDROXYARYLAMINE O-ACETYLTRANSFERASE"/>
    <property type="match status" value="1"/>
</dbReference>
<dbReference type="Pfam" id="PF00797">
    <property type="entry name" value="Acetyltransf_2"/>
    <property type="match status" value="1"/>
</dbReference>
<evidence type="ECO:0000256" key="1">
    <source>
        <dbReference type="ARBA" id="ARBA00006547"/>
    </source>
</evidence>
<dbReference type="GO" id="GO:0046990">
    <property type="term" value="F:N-hydroxyarylamine O-acetyltransferase activity"/>
    <property type="evidence" value="ECO:0007669"/>
    <property type="project" value="UniProtKB-EC"/>
</dbReference>
<accession>A0ABU0IME9</accession>
<dbReference type="InterPro" id="IPR038765">
    <property type="entry name" value="Papain-like_cys_pep_sf"/>
</dbReference>
<dbReference type="Gene3D" id="3.30.2140.10">
    <property type="entry name" value="Arylamine N-acetyltransferase"/>
    <property type="match status" value="1"/>
</dbReference>
<name>A0ABU0IME9_9CAUL</name>
<evidence type="ECO:0000256" key="2">
    <source>
        <dbReference type="RuleBase" id="RU003452"/>
    </source>
</evidence>
<organism evidence="3 4">
    <name type="scientific">Caulobacter ginsengisoli</name>
    <dbReference type="NCBI Taxonomy" id="400775"/>
    <lineage>
        <taxon>Bacteria</taxon>
        <taxon>Pseudomonadati</taxon>
        <taxon>Pseudomonadota</taxon>
        <taxon>Alphaproteobacteria</taxon>
        <taxon>Caulobacterales</taxon>
        <taxon>Caulobacteraceae</taxon>
        <taxon>Caulobacter</taxon>
    </lineage>
</organism>
<comment type="caution">
    <text evidence="3">The sequence shown here is derived from an EMBL/GenBank/DDBJ whole genome shotgun (WGS) entry which is preliminary data.</text>
</comment>
<dbReference type="Proteomes" id="UP001228905">
    <property type="component" value="Unassembled WGS sequence"/>
</dbReference>
<dbReference type="SUPFAM" id="SSF54001">
    <property type="entry name" value="Cysteine proteinases"/>
    <property type="match status" value="1"/>
</dbReference>
<dbReference type="RefSeq" id="WP_307345018.1">
    <property type="nucleotide sequence ID" value="NZ_JAUSVS010000001.1"/>
</dbReference>
<keyword evidence="4" id="KW-1185">Reference proteome</keyword>
<evidence type="ECO:0000313" key="4">
    <source>
        <dbReference type="Proteomes" id="UP001228905"/>
    </source>
</evidence>
<evidence type="ECO:0000313" key="3">
    <source>
        <dbReference type="EMBL" id="MDQ0462556.1"/>
    </source>
</evidence>
<comment type="similarity">
    <text evidence="1 2">Belongs to the arylamine N-acetyltransferase family.</text>
</comment>
<sequence length="269" mass="29366">MELAAYLDRIGHAGPVRPDLATLRAVHRAHLLAIPYENLDVQLGRPLTTDPAAAYAKIVEGRRGGWCYEMNGLLGWALGEIGFNVTRMAGGAVRVLRGEAAVGNHLVLRVDLDRPWIADAGFGDGPLDPYPLEAASFASAGYDFRLELQEDGWWRLHNHPAGGAPSFDFRSAPADEALLADRCDWLQTSPESGFVQNAVAQRHRPDRLLMLRGRVLRTATPTGTQDRLIGSADEYVAMLAEDFGLDLPEAADLWPKIVARHEVVMAAQG</sequence>
<dbReference type="PRINTS" id="PR01543">
    <property type="entry name" value="ANATRNSFRASE"/>
</dbReference>